<dbReference type="RefSeq" id="WP_189439170.1">
    <property type="nucleotide sequence ID" value="NZ_BMXT01000001.1"/>
</dbReference>
<evidence type="ECO:0000256" key="4">
    <source>
        <dbReference type="ARBA" id="ARBA00022747"/>
    </source>
</evidence>
<dbReference type="Gene3D" id="3.90.220.20">
    <property type="entry name" value="DNA methylase specificity domains"/>
    <property type="match status" value="1"/>
</dbReference>
<feature type="domain" description="DNA methylase adenine-specific" evidence="6">
    <location>
        <begin position="300"/>
        <end position="615"/>
    </location>
</feature>
<organism evidence="7 8">
    <name type="scientific">Rhodanobacter panaciterrae</name>
    <dbReference type="NCBI Taxonomy" id="490572"/>
    <lineage>
        <taxon>Bacteria</taxon>
        <taxon>Pseudomonadati</taxon>
        <taxon>Pseudomonadota</taxon>
        <taxon>Gammaproteobacteria</taxon>
        <taxon>Lysobacterales</taxon>
        <taxon>Rhodanobacteraceae</taxon>
        <taxon>Rhodanobacter</taxon>
    </lineage>
</organism>
<gene>
    <name evidence="7" type="ORF">GCM10008098_00250</name>
</gene>
<evidence type="ECO:0000256" key="2">
    <source>
        <dbReference type="ARBA" id="ARBA00022603"/>
    </source>
</evidence>
<dbReference type="InterPro" id="IPR029063">
    <property type="entry name" value="SAM-dependent_MTases_sf"/>
</dbReference>
<dbReference type="InterPro" id="IPR002052">
    <property type="entry name" value="DNA_methylase_N6_adenine_CS"/>
</dbReference>
<dbReference type="Proteomes" id="UP000621898">
    <property type="component" value="Unassembled WGS sequence"/>
</dbReference>
<keyword evidence="2" id="KW-0489">Methyltransferase</keyword>
<dbReference type="InterPro" id="IPR044946">
    <property type="entry name" value="Restrct_endonuc_typeI_TRD_sf"/>
</dbReference>
<dbReference type="Pfam" id="PF02384">
    <property type="entry name" value="N6_Mtase"/>
    <property type="match status" value="1"/>
</dbReference>
<dbReference type="PROSITE" id="PS00092">
    <property type="entry name" value="N6_MTASE"/>
    <property type="match status" value="1"/>
</dbReference>
<comment type="similarity">
    <text evidence="1">Belongs to the N(4)/N(6)-methyltransferase family.</text>
</comment>
<evidence type="ECO:0000256" key="1">
    <source>
        <dbReference type="ARBA" id="ARBA00006594"/>
    </source>
</evidence>
<keyword evidence="4" id="KW-0680">Restriction system</keyword>
<evidence type="ECO:0000259" key="6">
    <source>
        <dbReference type="Pfam" id="PF02384"/>
    </source>
</evidence>
<name>A0ABQ2ZDN4_9GAMM</name>
<keyword evidence="5" id="KW-0238">DNA-binding</keyword>
<sequence>MSEELLQTTAQAVGKYEYYKLGATTLGQLAVHGKVKKSAAVVALATKKPDGLVIYQGKIVAVIEYKQPSKLKTDAHVKAAINQEIAVAKALCNILIVTDGSKSIWVNAHTGDQITHSNGSNVTFVFHPKNVSNTNQLEALLDQIRSSISKKNSKLIGASVIDPTPLAARLWQTIWVATGKSPVKCLYNVVELFIFKFLSDLQVLDDDYAFPKVYDISRVDVDKALEFYAVNTRKQILKLFPKSKVDNTTIINGTIFVTEDGSPNITQSLLFARSLEHLNKYSEEFGSLTKIDKQFKTKLYESFLKQEVEALGQYFTPRSVVQSVIRMAGLNEQSYQFAGKRFCDPFCGVGGFPLELLNLNEAMQNAYRPNKDKMIDPGFVLQGFDKGFERDDERTIILAKANMLIYIAELLFSNPTCTTEFAKAFNETFRLFKDNVGTFGHIITKEEEKYDVILSNPPYVTSGSSIIKEELQSKALTRDAYPINSLGLEGLSIEWIVNSLKAGGKAFVIIPDGILGRVNGGKLRSFILEQCYLDAIVALPPRTFFSNAELTYVLAITKKTEIDGLLPTQTDPVFTYLVTSIGEKLTSVKREEITDNDLPEMEKLFKVFLAAKKATKSMLEKESARCKVQKFELFSNPGHWVVDRWWSKAELVALGVEKELEPIGHDELTAELAKFRTDVAKFQKLYDASIASGMMTTVKLGQAELFELTIGERVVKRNMSNGIGEIPVFSSNVNDPFGFVAHKTFDSYSRPTIIWGIDGNFDFALKEAKFVFSITDHCGALRIKTPDISPTYLLYALRHRAVVESFSRSFRASLTNMRAFEIEVPVDALGRFDRIEQTRLAKQYAKIDKGLLDLRESKKNLDEMFLRFTSPMAFLA</sequence>
<dbReference type="SUPFAM" id="SSF53335">
    <property type="entry name" value="S-adenosyl-L-methionine-dependent methyltransferases"/>
    <property type="match status" value="1"/>
</dbReference>
<dbReference type="SUPFAM" id="SSF116734">
    <property type="entry name" value="DNA methylase specificity domain"/>
    <property type="match status" value="1"/>
</dbReference>
<evidence type="ECO:0000313" key="8">
    <source>
        <dbReference type="Proteomes" id="UP000621898"/>
    </source>
</evidence>
<dbReference type="PANTHER" id="PTHR42998">
    <property type="entry name" value="TYPE I RESTRICTION ENZYME HINDVIIP M PROTEIN-RELATED"/>
    <property type="match status" value="1"/>
</dbReference>
<reference evidence="8" key="1">
    <citation type="journal article" date="2019" name="Int. J. Syst. Evol. Microbiol.">
        <title>The Global Catalogue of Microorganisms (GCM) 10K type strain sequencing project: providing services to taxonomists for standard genome sequencing and annotation.</title>
        <authorList>
            <consortium name="The Broad Institute Genomics Platform"/>
            <consortium name="The Broad Institute Genome Sequencing Center for Infectious Disease"/>
            <person name="Wu L."/>
            <person name="Ma J."/>
        </authorList>
    </citation>
    <scope>NUCLEOTIDE SEQUENCE [LARGE SCALE GENOMIC DNA]</scope>
    <source>
        <strain evidence="8">KCTC 22232</strain>
    </source>
</reference>
<dbReference type="InterPro" id="IPR052916">
    <property type="entry name" value="Type-I_RE_MTase_Subunit"/>
</dbReference>
<accession>A0ABQ2ZDN4</accession>
<evidence type="ECO:0000256" key="5">
    <source>
        <dbReference type="ARBA" id="ARBA00023125"/>
    </source>
</evidence>
<protein>
    <recommendedName>
        <fullName evidence="6">DNA methylase adenine-specific domain-containing protein</fullName>
    </recommendedName>
</protein>
<evidence type="ECO:0000256" key="3">
    <source>
        <dbReference type="ARBA" id="ARBA00022679"/>
    </source>
</evidence>
<keyword evidence="3" id="KW-0808">Transferase</keyword>
<comment type="caution">
    <text evidence="7">The sequence shown here is derived from an EMBL/GenBank/DDBJ whole genome shotgun (WGS) entry which is preliminary data.</text>
</comment>
<proteinExistence type="inferred from homology"/>
<dbReference type="PRINTS" id="PR00507">
    <property type="entry name" value="N12N6MTFRASE"/>
</dbReference>
<dbReference type="PANTHER" id="PTHR42998:SF1">
    <property type="entry name" value="TYPE I RESTRICTION ENZYME HINDI METHYLASE SUBUNIT"/>
    <property type="match status" value="1"/>
</dbReference>
<dbReference type="Gene3D" id="3.40.50.150">
    <property type="entry name" value="Vaccinia Virus protein VP39"/>
    <property type="match status" value="1"/>
</dbReference>
<dbReference type="InterPro" id="IPR003356">
    <property type="entry name" value="DNA_methylase_A-5"/>
</dbReference>
<keyword evidence="8" id="KW-1185">Reference proteome</keyword>
<evidence type="ECO:0000313" key="7">
    <source>
        <dbReference type="EMBL" id="GGY13574.1"/>
    </source>
</evidence>
<dbReference type="EMBL" id="BMXT01000001">
    <property type="protein sequence ID" value="GGY13574.1"/>
    <property type="molecule type" value="Genomic_DNA"/>
</dbReference>